<evidence type="ECO:0000256" key="6">
    <source>
        <dbReference type="ARBA" id="ARBA00022660"/>
    </source>
</evidence>
<evidence type="ECO:0000256" key="10">
    <source>
        <dbReference type="ARBA" id="ARBA00022989"/>
    </source>
</evidence>
<organism evidence="17">
    <name type="scientific">Arria pallida</name>
    <dbReference type="NCBI Taxonomy" id="2754859"/>
    <lineage>
        <taxon>Eukaryota</taxon>
        <taxon>Metazoa</taxon>
        <taxon>Ecdysozoa</taxon>
        <taxon>Arthropoda</taxon>
        <taxon>Hexapoda</taxon>
        <taxon>Insecta</taxon>
        <taxon>Pterygota</taxon>
        <taxon>Neoptera</taxon>
        <taxon>Polyneoptera</taxon>
        <taxon>Dictyoptera</taxon>
        <taxon>Mantodea</taxon>
        <taxon>Eumantodea</taxon>
        <taxon>Haanioidea</taxon>
        <taxon>Haaniidae</taxon>
        <taxon>Haaniinae</taxon>
        <taxon>Arria</taxon>
    </lineage>
</organism>
<sequence length="168" mass="19787">MIHLMMSISLILSVILLFLNHPLSMGLILFSQTIMMCLISGSMSLNFWFSYILLLMYLGGMLILFMYVTSLASNEMFFYSNKIFSLMTMLPIMFIIIFFMKIDMMINLYENMENSTSIYININNFFMLKMYNQPVNIITIMMAIYLFMTLIAVVKIIYIYKGPLRKMM</sequence>
<feature type="transmembrane region" description="Helical" evidence="16">
    <location>
        <begin position="47"/>
        <end position="71"/>
    </location>
</feature>
<keyword evidence="11" id="KW-0520">NAD</keyword>
<dbReference type="AlphaFoldDB" id="A0A7G6KSP1"/>
<keyword evidence="7 16" id="KW-0812">Transmembrane</keyword>
<dbReference type="CTD" id="4541"/>
<evidence type="ECO:0000313" key="17">
    <source>
        <dbReference type="EMBL" id="QNC71423.1"/>
    </source>
</evidence>
<gene>
    <name evidence="17" type="primary">ND6</name>
</gene>
<evidence type="ECO:0000256" key="16">
    <source>
        <dbReference type="SAM" id="Phobius"/>
    </source>
</evidence>
<dbReference type="PANTHER" id="PTHR11435">
    <property type="entry name" value="NADH UBIQUINONE OXIDOREDUCTASE SUBUNIT ND6"/>
    <property type="match status" value="1"/>
</dbReference>
<keyword evidence="13 16" id="KW-0472">Membrane</keyword>
<evidence type="ECO:0000256" key="13">
    <source>
        <dbReference type="ARBA" id="ARBA00023136"/>
    </source>
</evidence>
<proteinExistence type="inferred from homology"/>
<evidence type="ECO:0000256" key="12">
    <source>
        <dbReference type="ARBA" id="ARBA00023128"/>
    </source>
</evidence>
<evidence type="ECO:0000256" key="9">
    <source>
        <dbReference type="ARBA" id="ARBA00022982"/>
    </source>
</evidence>
<dbReference type="RefSeq" id="YP_009968800.1">
    <property type="nucleotide sequence ID" value="NC_051892.1"/>
</dbReference>
<dbReference type="EMBL" id="MT594484">
    <property type="protein sequence ID" value="QNC71423.1"/>
    <property type="molecule type" value="Genomic_DNA"/>
</dbReference>
<dbReference type="PANTHER" id="PTHR11435:SF1">
    <property type="entry name" value="NADH-UBIQUINONE OXIDOREDUCTASE CHAIN 6"/>
    <property type="match status" value="1"/>
</dbReference>
<keyword evidence="8" id="KW-1278">Translocase</keyword>
<evidence type="ECO:0000256" key="15">
    <source>
        <dbReference type="ARBA" id="ARBA00049551"/>
    </source>
</evidence>
<dbReference type="GO" id="GO:0031966">
    <property type="term" value="C:mitochondrial membrane"/>
    <property type="evidence" value="ECO:0007669"/>
    <property type="project" value="UniProtKB-SubCell"/>
</dbReference>
<comment type="similarity">
    <text evidence="2">Belongs to the complex I subunit 6 family.</text>
</comment>
<comment type="catalytic activity">
    <reaction evidence="15">
        <text>a ubiquinone + NADH + 5 H(+)(in) = a ubiquinol + NAD(+) + 4 H(+)(out)</text>
        <dbReference type="Rhea" id="RHEA:29091"/>
        <dbReference type="Rhea" id="RHEA-COMP:9565"/>
        <dbReference type="Rhea" id="RHEA-COMP:9566"/>
        <dbReference type="ChEBI" id="CHEBI:15378"/>
        <dbReference type="ChEBI" id="CHEBI:16389"/>
        <dbReference type="ChEBI" id="CHEBI:17976"/>
        <dbReference type="ChEBI" id="CHEBI:57540"/>
        <dbReference type="ChEBI" id="CHEBI:57945"/>
        <dbReference type="EC" id="7.1.1.2"/>
    </reaction>
</comment>
<geneLocation type="mitochondrion" evidence="17"/>
<keyword evidence="12 17" id="KW-0496">Mitochondrion</keyword>
<dbReference type="InterPro" id="IPR050269">
    <property type="entry name" value="ComplexI_Subunit6"/>
</dbReference>
<evidence type="ECO:0000256" key="1">
    <source>
        <dbReference type="ARBA" id="ARBA00004225"/>
    </source>
</evidence>
<comment type="subcellular location">
    <subcellularLocation>
        <location evidence="1">Mitochondrion membrane</location>
        <topology evidence="1">Multi-pass membrane protein</topology>
    </subcellularLocation>
</comment>
<keyword evidence="5" id="KW-0813">Transport</keyword>
<evidence type="ECO:0000256" key="2">
    <source>
        <dbReference type="ARBA" id="ARBA00005698"/>
    </source>
</evidence>
<dbReference type="EC" id="7.1.1.2" evidence="3"/>
<keyword evidence="9" id="KW-0249">Electron transport</keyword>
<keyword evidence="6" id="KW-0679">Respiratory chain</keyword>
<evidence type="ECO:0000256" key="4">
    <source>
        <dbReference type="ARBA" id="ARBA00021095"/>
    </source>
</evidence>
<protein>
    <recommendedName>
        <fullName evidence="4">NADH-ubiquinone oxidoreductase chain 6</fullName>
        <ecNumber evidence="3">7.1.1.2</ecNumber>
    </recommendedName>
    <alternativeName>
        <fullName evidence="14">NADH dehydrogenase subunit 6</fullName>
    </alternativeName>
</protein>
<name>A0A7G6KSP1_9NEOP</name>
<dbReference type="GO" id="GO:0008137">
    <property type="term" value="F:NADH dehydrogenase (ubiquinone) activity"/>
    <property type="evidence" value="ECO:0007669"/>
    <property type="project" value="UniProtKB-EC"/>
</dbReference>
<evidence type="ECO:0000256" key="8">
    <source>
        <dbReference type="ARBA" id="ARBA00022967"/>
    </source>
</evidence>
<evidence type="ECO:0000256" key="3">
    <source>
        <dbReference type="ARBA" id="ARBA00012944"/>
    </source>
</evidence>
<accession>A0A7G6KSP1</accession>
<keyword evidence="10 16" id="KW-1133">Transmembrane helix</keyword>
<evidence type="ECO:0000256" key="11">
    <source>
        <dbReference type="ARBA" id="ARBA00023027"/>
    </source>
</evidence>
<feature type="transmembrane region" description="Helical" evidence="16">
    <location>
        <begin position="83"/>
        <end position="102"/>
    </location>
</feature>
<reference evidence="17" key="1">
    <citation type="submission" date="2020-06" db="EMBL/GenBank/DDBJ databases">
        <authorList>
            <person name="Wang Y."/>
        </authorList>
    </citation>
    <scope>NUCLEOTIDE SEQUENCE</scope>
</reference>
<feature type="transmembrane region" description="Helical" evidence="16">
    <location>
        <begin position="137"/>
        <end position="160"/>
    </location>
</feature>
<dbReference type="GeneID" id="60451126"/>
<evidence type="ECO:0000256" key="14">
    <source>
        <dbReference type="ARBA" id="ARBA00031019"/>
    </source>
</evidence>
<evidence type="ECO:0000256" key="5">
    <source>
        <dbReference type="ARBA" id="ARBA00022448"/>
    </source>
</evidence>
<evidence type="ECO:0000256" key="7">
    <source>
        <dbReference type="ARBA" id="ARBA00022692"/>
    </source>
</evidence>